<keyword evidence="7 9" id="KW-0804">Transcription</keyword>
<keyword evidence="5 9" id="KW-0805">Transcription regulation</keyword>
<dbReference type="KEGG" id="tut:107365603"/>
<accession>T1KMI4</accession>
<keyword evidence="4" id="KW-0156">Chromatin regulator</keyword>
<reference evidence="11" key="2">
    <citation type="submission" date="2015-06" db="UniProtKB">
        <authorList>
            <consortium name="EnsemblMetazoa"/>
        </authorList>
    </citation>
    <scope>IDENTIFICATION</scope>
</reference>
<dbReference type="HOGENOM" id="CLU_2707998_0_0_1"/>
<dbReference type="InterPro" id="IPR015418">
    <property type="entry name" value="Eaf6"/>
</dbReference>
<comment type="similarity">
    <text evidence="2 9">Belongs to the EAF6 family.</text>
</comment>
<feature type="compositionally biased region" description="Basic residues" evidence="10">
    <location>
        <begin position="142"/>
        <end position="155"/>
    </location>
</feature>
<evidence type="ECO:0000256" key="5">
    <source>
        <dbReference type="ARBA" id="ARBA00023015"/>
    </source>
</evidence>
<feature type="compositionally biased region" description="Gly residues" evidence="10">
    <location>
        <begin position="94"/>
        <end position="106"/>
    </location>
</feature>
<gene>
    <name evidence="11" type="primary">107365603</name>
</gene>
<sequence>MDARAELTELIKRREEIAETLANLERQIYAFEGSYLEDTQLYGNIIRGWDRYLSVNRGSKSEKRSRKFKETDRLFSNSSITSMATVRGLDKEGTGGGVGVGGGTGPGQNEEQSSEENNFSGGEDNGETEDGSQPAPIGRPSKGSKKIKKANRPSV</sequence>
<dbReference type="EnsemblMetazoa" id="tetur15g01730.1">
    <property type="protein sequence ID" value="tetur15g01730.1"/>
    <property type="gene ID" value="tetur15g01730"/>
</dbReference>
<reference evidence="12" key="1">
    <citation type="submission" date="2011-08" db="EMBL/GenBank/DDBJ databases">
        <authorList>
            <person name="Rombauts S."/>
        </authorList>
    </citation>
    <scope>NUCLEOTIDE SEQUENCE</scope>
    <source>
        <strain evidence="12">London</strain>
    </source>
</reference>
<protein>
    <recommendedName>
        <fullName evidence="3">Chromatin modification-related protein MEAF6</fullName>
    </recommendedName>
</protein>
<evidence type="ECO:0000256" key="4">
    <source>
        <dbReference type="ARBA" id="ARBA00022853"/>
    </source>
</evidence>
<evidence type="ECO:0000256" key="2">
    <source>
        <dbReference type="ARBA" id="ARBA00010916"/>
    </source>
</evidence>
<dbReference type="EMBL" id="CAEY01000244">
    <property type="status" value="NOT_ANNOTATED_CDS"/>
    <property type="molecule type" value="Genomic_DNA"/>
</dbReference>
<dbReference type="GO" id="GO:0005634">
    <property type="term" value="C:nucleus"/>
    <property type="evidence" value="ECO:0007669"/>
    <property type="project" value="UniProtKB-SubCell"/>
</dbReference>
<evidence type="ECO:0000256" key="6">
    <source>
        <dbReference type="ARBA" id="ARBA00023054"/>
    </source>
</evidence>
<evidence type="ECO:0000256" key="7">
    <source>
        <dbReference type="ARBA" id="ARBA00023163"/>
    </source>
</evidence>
<feature type="compositionally biased region" description="Low complexity" evidence="10">
    <location>
        <begin position="107"/>
        <end position="122"/>
    </location>
</feature>
<dbReference type="PANTHER" id="PTHR13476">
    <property type="entry name" value="CHROMATIN MODIFICATION-RELATED PROTEIN MEAF6"/>
    <property type="match status" value="1"/>
</dbReference>
<evidence type="ECO:0000313" key="11">
    <source>
        <dbReference type="EnsemblMetazoa" id="tetur15g01730.1"/>
    </source>
</evidence>
<evidence type="ECO:0000256" key="9">
    <source>
        <dbReference type="RuleBase" id="RU368022"/>
    </source>
</evidence>
<evidence type="ECO:0000256" key="10">
    <source>
        <dbReference type="SAM" id="MobiDB-lite"/>
    </source>
</evidence>
<dbReference type="OMA" id="DPDMNMY"/>
<comment type="subcellular location">
    <subcellularLocation>
        <location evidence="1">Nucleus</location>
    </subcellularLocation>
</comment>
<dbReference type="Proteomes" id="UP000015104">
    <property type="component" value="Unassembled WGS sequence"/>
</dbReference>
<dbReference type="GO" id="GO:0006325">
    <property type="term" value="P:chromatin organization"/>
    <property type="evidence" value="ECO:0007669"/>
    <property type="project" value="UniProtKB-KW"/>
</dbReference>
<keyword evidence="8" id="KW-0539">Nucleus</keyword>
<proteinExistence type="inferred from homology"/>
<feature type="region of interest" description="Disordered" evidence="10">
    <location>
        <begin position="77"/>
        <end position="155"/>
    </location>
</feature>
<evidence type="ECO:0000256" key="8">
    <source>
        <dbReference type="ARBA" id="ARBA00023242"/>
    </source>
</evidence>
<name>T1KMI4_TETUR</name>
<dbReference type="OrthoDB" id="440324at2759"/>
<keyword evidence="12" id="KW-1185">Reference proteome</keyword>
<keyword evidence="6" id="KW-0175">Coiled coil</keyword>
<organism evidence="11 12">
    <name type="scientific">Tetranychus urticae</name>
    <name type="common">Two-spotted spider mite</name>
    <dbReference type="NCBI Taxonomy" id="32264"/>
    <lineage>
        <taxon>Eukaryota</taxon>
        <taxon>Metazoa</taxon>
        <taxon>Ecdysozoa</taxon>
        <taxon>Arthropoda</taxon>
        <taxon>Chelicerata</taxon>
        <taxon>Arachnida</taxon>
        <taxon>Acari</taxon>
        <taxon>Acariformes</taxon>
        <taxon>Trombidiformes</taxon>
        <taxon>Prostigmata</taxon>
        <taxon>Eleutherengona</taxon>
        <taxon>Raphignathae</taxon>
        <taxon>Tetranychoidea</taxon>
        <taxon>Tetranychidae</taxon>
        <taxon>Tetranychus</taxon>
    </lineage>
</organism>
<evidence type="ECO:0000256" key="3">
    <source>
        <dbReference type="ARBA" id="ARBA00019141"/>
    </source>
</evidence>
<dbReference type="GO" id="GO:0000123">
    <property type="term" value="C:histone acetyltransferase complex"/>
    <property type="evidence" value="ECO:0007669"/>
    <property type="project" value="InterPro"/>
</dbReference>
<dbReference type="Pfam" id="PF09340">
    <property type="entry name" value="NuA4"/>
    <property type="match status" value="1"/>
</dbReference>
<evidence type="ECO:0000256" key="1">
    <source>
        <dbReference type="ARBA" id="ARBA00004123"/>
    </source>
</evidence>
<dbReference type="STRING" id="32264.T1KMI4"/>
<dbReference type="AlphaFoldDB" id="T1KMI4"/>
<evidence type="ECO:0000313" key="12">
    <source>
        <dbReference type="Proteomes" id="UP000015104"/>
    </source>
</evidence>